<comment type="similarity">
    <text evidence="16">Belongs to the AAA ATPase family.</text>
</comment>
<dbReference type="GO" id="GO:0004176">
    <property type="term" value="F:ATP-dependent peptidase activity"/>
    <property type="evidence" value="ECO:0007669"/>
    <property type="project" value="InterPro"/>
</dbReference>
<dbReference type="FunFam" id="1.20.58.760:FF:000001">
    <property type="entry name" value="ATP-dependent zinc metalloprotease FtsH"/>
    <property type="match status" value="1"/>
</dbReference>
<dbReference type="InterPro" id="IPR003960">
    <property type="entry name" value="ATPase_AAA_CS"/>
</dbReference>
<evidence type="ECO:0000256" key="11">
    <source>
        <dbReference type="ARBA" id="ARBA00022989"/>
    </source>
</evidence>
<name>M1X6W7_APPPP</name>
<evidence type="ECO:0000256" key="9">
    <source>
        <dbReference type="ARBA" id="ARBA00022833"/>
    </source>
</evidence>
<evidence type="ECO:0000256" key="12">
    <source>
        <dbReference type="ARBA" id="ARBA00023049"/>
    </source>
</evidence>
<dbReference type="EMBL" id="HE819306">
    <property type="protein sequence ID" value="CCH80585.1"/>
    <property type="molecule type" value="Genomic_DNA"/>
</dbReference>
<evidence type="ECO:0000256" key="1">
    <source>
        <dbReference type="ARBA" id="ARBA00004370"/>
    </source>
</evidence>
<dbReference type="Gene3D" id="1.20.58.760">
    <property type="entry name" value="Peptidase M41"/>
    <property type="match status" value="1"/>
</dbReference>
<dbReference type="SUPFAM" id="SSF140990">
    <property type="entry name" value="FtsH protease domain-like"/>
    <property type="match status" value="1"/>
</dbReference>
<dbReference type="Gene3D" id="3.40.50.300">
    <property type="entry name" value="P-loop containing nucleotide triphosphate hydrolases"/>
    <property type="match status" value="1"/>
</dbReference>
<evidence type="ECO:0000259" key="17">
    <source>
        <dbReference type="SMART" id="SM00382"/>
    </source>
</evidence>
<dbReference type="GO" id="GO:0030163">
    <property type="term" value="P:protein catabolic process"/>
    <property type="evidence" value="ECO:0007669"/>
    <property type="project" value="UniProtKB-UniRule"/>
</dbReference>
<dbReference type="SMART" id="SM00382">
    <property type="entry name" value="AAA"/>
    <property type="match status" value="1"/>
</dbReference>
<keyword evidence="4 15" id="KW-0645">Protease</keyword>
<evidence type="ECO:0000256" key="15">
    <source>
        <dbReference type="HAMAP-Rule" id="MF_01458"/>
    </source>
</evidence>
<evidence type="ECO:0000313" key="19">
    <source>
        <dbReference type="EMBL" id="CCH80585.1"/>
    </source>
</evidence>
<dbReference type="Pfam" id="PF17862">
    <property type="entry name" value="AAA_lid_3"/>
    <property type="match status" value="1"/>
</dbReference>
<evidence type="ECO:0000256" key="13">
    <source>
        <dbReference type="ARBA" id="ARBA00023136"/>
    </source>
</evidence>
<evidence type="ECO:0000256" key="8">
    <source>
        <dbReference type="ARBA" id="ARBA00022801"/>
    </source>
</evidence>
<organism evidence="20">
    <name type="scientific">Apple proliferation phytoplasma</name>
    <dbReference type="NCBI Taxonomy" id="37692"/>
    <lineage>
        <taxon>Bacteria</taxon>
        <taxon>Bacillati</taxon>
        <taxon>Mycoplasmatota</taxon>
        <taxon>Mollicutes</taxon>
        <taxon>Acholeplasmatales</taxon>
        <taxon>Acholeplasmataceae</taxon>
        <taxon>Candidatus Phytoplasma</taxon>
        <taxon>16SrX (Apple proliferation group)</taxon>
    </lineage>
</organism>
<dbReference type="GO" id="GO:0006508">
    <property type="term" value="P:proteolysis"/>
    <property type="evidence" value="ECO:0007669"/>
    <property type="project" value="UniProtKB-KW"/>
</dbReference>
<feature type="binding site" evidence="15">
    <location>
        <position position="563"/>
    </location>
    <ligand>
        <name>Zn(2+)</name>
        <dbReference type="ChEBI" id="CHEBI:29105"/>
        <note>catalytic</note>
    </ligand>
</feature>
<dbReference type="GO" id="GO:0016887">
    <property type="term" value="F:ATP hydrolysis activity"/>
    <property type="evidence" value="ECO:0007669"/>
    <property type="project" value="UniProtKB-UniRule"/>
</dbReference>
<dbReference type="Pfam" id="PF00004">
    <property type="entry name" value="AAA"/>
    <property type="match status" value="1"/>
</dbReference>
<feature type="transmembrane region" description="Helical" evidence="15">
    <location>
        <begin position="12"/>
        <end position="33"/>
    </location>
</feature>
<keyword evidence="3 15" id="KW-1003">Cell membrane</keyword>
<keyword evidence="13 15" id="KW-0472">Membrane</keyword>
<feature type="active site" evidence="15">
    <location>
        <position position="488"/>
    </location>
</feature>
<comment type="subcellular location">
    <subcellularLocation>
        <location evidence="15">Cell membrane</location>
        <topology evidence="15">Multi-pass membrane protein</topology>
        <orientation evidence="15">Cytoplasmic side</orientation>
    </subcellularLocation>
    <subcellularLocation>
        <location evidence="1">Membrane</location>
    </subcellularLocation>
</comment>
<keyword evidence="6 15" id="KW-0479">Metal-binding</keyword>
<feature type="binding site" evidence="15">
    <location>
        <position position="491"/>
    </location>
    <ligand>
        <name>Zn(2+)</name>
        <dbReference type="ChEBI" id="CHEBI:29105"/>
        <note>catalytic</note>
    </ligand>
</feature>
<dbReference type="MEROPS" id="M41.009"/>
<dbReference type="EMBL" id="HE819305">
    <property type="protein sequence ID" value="CCH80584.1"/>
    <property type="molecule type" value="Genomic_DNA"/>
</dbReference>
<protein>
    <recommendedName>
        <fullName evidence="15">ATP-dependent zinc metalloprotease FtsH</fullName>
        <ecNumber evidence="15">3.4.24.-</ecNumber>
    </recommendedName>
</protein>
<evidence type="ECO:0000256" key="16">
    <source>
        <dbReference type="RuleBase" id="RU003651"/>
    </source>
</evidence>
<gene>
    <name evidence="20" type="primary">hflB AP273-1</name>
    <name evidence="15" type="synonym">ftsH</name>
</gene>
<evidence type="ECO:0000313" key="20">
    <source>
        <dbReference type="EMBL" id="CCH80590.1"/>
    </source>
</evidence>
<evidence type="ECO:0000256" key="5">
    <source>
        <dbReference type="ARBA" id="ARBA00022692"/>
    </source>
</evidence>
<evidence type="ECO:0000256" key="7">
    <source>
        <dbReference type="ARBA" id="ARBA00022741"/>
    </source>
</evidence>
<dbReference type="FunFam" id="1.10.8.60:FF:000001">
    <property type="entry name" value="ATP-dependent zinc metalloprotease FtsH"/>
    <property type="match status" value="1"/>
</dbReference>
<evidence type="ECO:0000256" key="2">
    <source>
        <dbReference type="ARBA" id="ARBA00010044"/>
    </source>
</evidence>
<evidence type="ECO:0000256" key="10">
    <source>
        <dbReference type="ARBA" id="ARBA00022840"/>
    </source>
</evidence>
<evidence type="ECO:0000256" key="3">
    <source>
        <dbReference type="ARBA" id="ARBA00022475"/>
    </source>
</evidence>
<keyword evidence="12 15" id="KW-0482">Metalloprotease</keyword>
<dbReference type="AlphaFoldDB" id="M1X6W7"/>
<dbReference type="EMBL" id="HE819311">
    <property type="protein sequence ID" value="CCH80590.1"/>
    <property type="molecule type" value="Genomic_DNA"/>
</dbReference>
<comment type="cofactor">
    <cofactor evidence="15">
        <name>Zn(2+)</name>
        <dbReference type="ChEBI" id="CHEBI:29105"/>
    </cofactor>
    <text evidence="15">Binds 1 zinc ion per subunit.</text>
</comment>
<dbReference type="GO" id="GO:0004222">
    <property type="term" value="F:metalloendopeptidase activity"/>
    <property type="evidence" value="ECO:0007669"/>
    <property type="project" value="InterPro"/>
</dbReference>
<evidence type="ECO:0000256" key="14">
    <source>
        <dbReference type="ARBA" id="ARBA00061570"/>
    </source>
</evidence>
<keyword evidence="9 15" id="KW-0862">Zinc</keyword>
<keyword evidence="7 15" id="KW-0547">Nucleotide-binding</keyword>
<dbReference type="Gene3D" id="1.10.8.60">
    <property type="match status" value="1"/>
</dbReference>
<feature type="domain" description="AAA+ ATPase" evidence="17">
    <location>
        <begin position="258"/>
        <end position="396"/>
    </location>
</feature>
<comment type="similarity">
    <text evidence="14 15">In the central section; belongs to the AAA ATPase family.</text>
</comment>
<comment type="similarity">
    <text evidence="2 15">In the C-terminal section; belongs to the peptidase M41 family.</text>
</comment>
<dbReference type="GO" id="GO:0008270">
    <property type="term" value="F:zinc ion binding"/>
    <property type="evidence" value="ECO:0007669"/>
    <property type="project" value="UniProtKB-UniRule"/>
</dbReference>
<feature type="transmembrane region" description="Helical" evidence="15">
    <location>
        <begin position="171"/>
        <end position="194"/>
    </location>
</feature>
<proteinExistence type="inferred from homology"/>
<dbReference type="InterPro" id="IPR041569">
    <property type="entry name" value="AAA_lid_3"/>
</dbReference>
<dbReference type="PANTHER" id="PTHR23076">
    <property type="entry name" value="METALLOPROTEASE M41 FTSH"/>
    <property type="match status" value="1"/>
</dbReference>
<dbReference type="InterPro" id="IPR000642">
    <property type="entry name" value="Peptidase_M41"/>
</dbReference>
<keyword evidence="10 15" id="KW-0067">ATP-binding</keyword>
<dbReference type="InterPro" id="IPR037219">
    <property type="entry name" value="Peptidase_M41-like"/>
</dbReference>
<dbReference type="PANTHER" id="PTHR23076:SF97">
    <property type="entry name" value="ATP-DEPENDENT ZINC METALLOPROTEASE YME1L1"/>
    <property type="match status" value="1"/>
</dbReference>
<comment type="subunit">
    <text evidence="15">Homohexamer.</text>
</comment>
<dbReference type="GO" id="GO:0005886">
    <property type="term" value="C:plasma membrane"/>
    <property type="evidence" value="ECO:0007669"/>
    <property type="project" value="UniProtKB-SubCell"/>
</dbReference>
<dbReference type="InterPro" id="IPR027417">
    <property type="entry name" value="P-loop_NTPase"/>
</dbReference>
<dbReference type="Pfam" id="PF01434">
    <property type="entry name" value="Peptidase_M41"/>
    <property type="match status" value="1"/>
</dbReference>
<dbReference type="NCBIfam" id="TIGR01241">
    <property type="entry name" value="FtsH_fam"/>
    <property type="match status" value="1"/>
</dbReference>
<dbReference type="InterPro" id="IPR005936">
    <property type="entry name" value="FtsH"/>
</dbReference>
<keyword evidence="5 15" id="KW-0812">Transmembrane</keyword>
<evidence type="ECO:0000256" key="6">
    <source>
        <dbReference type="ARBA" id="ARBA00022723"/>
    </source>
</evidence>
<dbReference type="EC" id="3.4.24.-" evidence="15"/>
<dbReference type="FunFam" id="3.40.50.300:FF:000001">
    <property type="entry name" value="ATP-dependent zinc metalloprotease FtsH"/>
    <property type="match status" value="1"/>
</dbReference>
<dbReference type="PROSITE" id="PS00674">
    <property type="entry name" value="AAA"/>
    <property type="match status" value="1"/>
</dbReference>
<evidence type="ECO:0000313" key="18">
    <source>
        <dbReference type="EMBL" id="CCH80584.1"/>
    </source>
</evidence>
<evidence type="ECO:0000256" key="4">
    <source>
        <dbReference type="ARBA" id="ARBA00022670"/>
    </source>
</evidence>
<dbReference type="InterPro" id="IPR003593">
    <property type="entry name" value="AAA+_ATPase"/>
</dbReference>
<feature type="binding site" evidence="15">
    <location>
        <position position="487"/>
    </location>
    <ligand>
        <name>Zn(2+)</name>
        <dbReference type="ChEBI" id="CHEBI:29105"/>
        <note>catalytic</note>
    </ligand>
</feature>
<dbReference type="GO" id="GO:0005524">
    <property type="term" value="F:ATP binding"/>
    <property type="evidence" value="ECO:0007669"/>
    <property type="project" value="UniProtKB-UniRule"/>
</dbReference>
<dbReference type="CDD" id="cd19501">
    <property type="entry name" value="RecA-like_FtsH"/>
    <property type="match status" value="1"/>
</dbReference>
<sequence>MKKNIKDIFKNFNIFWFCFIFLLLSLLYCLIMMEMSHQHDNNKPSEIIAVLKEIKELQPKSTEESKKESKEDKTQIIRIKKFDIHETSNYGSYLIVFQWGMGNKDSFSWGKELKFPNVDQETYKEIMKICFEIIGTPIDKKDDITNLSQMITKINEKTNLIPLKRIEYQPYFGFAPFISAVNICILIIIFYFIYNSIEKTSAQISGKNLNISRQKVLVNQQEFTFKDIAGADEEKEEMSELIDFLKNPFKYEAMGARIPKGVLLYGPPGVGKTLLAKAVAGEAKVPFFAVSGSDFIEVYVGLGASRIRKLFNEAKQNAPCIIFIDEIETISHQRGSVNYSNSEHDQTLNQLLVEMDGFTKNIGVIVMAATNQPESLDLAVTRPGRFDRHFHITLPSVKDREAILKLHARNKKFNDDVDFESLAKQTPGFSGAQLEAILNESALLATRRNVLVICNEDISEALDRVLMGPSKKSKKYNDKEKRMVAYHESGHAVIGLKLPEADQIQKVTIIPRGNAGGYNLTLPQEETFFSSKKRLLAQITSFLGGRAAEEVVFQDVSNGAYSDFKYATEIAKKMVTQYGMSDLGPIQYMENNFYKNFSDSKAVEIDKEIQKIIDYCYQNAKKIITENRDLLDLISKYLLEIETITQKDLEEILNTGIIEWWEKDKLKKNLQKSEKEDCNK</sequence>
<feature type="binding site" evidence="15">
    <location>
        <begin position="266"/>
        <end position="273"/>
    </location>
    <ligand>
        <name>ATP</name>
        <dbReference type="ChEBI" id="CHEBI:30616"/>
    </ligand>
</feature>
<dbReference type="SUPFAM" id="SSF52540">
    <property type="entry name" value="P-loop containing nucleoside triphosphate hydrolases"/>
    <property type="match status" value="1"/>
</dbReference>
<accession>M1X6W7</accession>
<keyword evidence="11 15" id="KW-1133">Transmembrane helix</keyword>
<dbReference type="InterPro" id="IPR003959">
    <property type="entry name" value="ATPase_AAA_core"/>
</dbReference>
<dbReference type="HAMAP" id="MF_01458">
    <property type="entry name" value="FtsH"/>
    <property type="match status" value="1"/>
</dbReference>
<keyword evidence="8 15" id="KW-0378">Hydrolase</keyword>
<comment type="function">
    <text evidence="15">Acts as a processive, ATP-dependent zinc metallopeptidase for both cytoplasmic and membrane proteins. Plays a role in the quality control of integral membrane proteins.</text>
</comment>
<reference evidence="20" key="1">
    <citation type="journal article" date="2013" name="Mol. Plant Microbe Interact.">
        <title>The AAA+ ATPases and HflB/FtsH proteases of 'Candidatus Phytoplasma mali': phylogenetic diversity, membrane topology, and relationship to strain virulence.</title>
        <authorList>
            <person name="Seemuller E."/>
            <person name="Sule S."/>
            <person name="Kube M."/>
            <person name="Jelkmann W."/>
            <person name="Schneider B."/>
        </authorList>
    </citation>
    <scope>NUCLEOTIDE SEQUENCE</scope>
    <source>
        <strain evidence="18">3-6</strain>
        <strain evidence="19">3-8</strain>
        <strain evidence="20">WS</strain>
    </source>
</reference>